<dbReference type="InterPro" id="IPR012337">
    <property type="entry name" value="RNaseH-like_sf"/>
</dbReference>
<evidence type="ECO:0000256" key="11">
    <source>
        <dbReference type="ARBA" id="ARBA00022842"/>
    </source>
</evidence>
<dbReference type="PANTHER" id="PTHR30231:SF41">
    <property type="entry name" value="DNA POLYMERASE III SUBUNIT EPSILON"/>
    <property type="match status" value="1"/>
</dbReference>
<evidence type="ECO:0000256" key="3">
    <source>
        <dbReference type="ARBA" id="ARBA00020352"/>
    </source>
</evidence>
<dbReference type="Proteomes" id="UP000675882">
    <property type="component" value="Unassembled WGS sequence"/>
</dbReference>
<evidence type="ECO:0000313" key="20">
    <source>
        <dbReference type="EMBL" id="CAE6698623.1"/>
    </source>
</evidence>
<keyword evidence="13 17" id="KW-0464">Manganese</keyword>
<dbReference type="GO" id="GO:0005829">
    <property type="term" value="C:cytosol"/>
    <property type="evidence" value="ECO:0007669"/>
    <property type="project" value="TreeGrafter"/>
</dbReference>
<dbReference type="GO" id="GO:0045004">
    <property type="term" value="P:DNA replication proofreading"/>
    <property type="evidence" value="ECO:0007669"/>
    <property type="project" value="TreeGrafter"/>
</dbReference>
<dbReference type="Gene3D" id="3.30.420.10">
    <property type="entry name" value="Ribonuclease H-like superfamily/Ribonuclease H"/>
    <property type="match status" value="1"/>
</dbReference>
<evidence type="ECO:0000256" key="7">
    <source>
        <dbReference type="ARBA" id="ARBA00022722"/>
    </source>
</evidence>
<dbReference type="GO" id="GO:0003887">
    <property type="term" value="F:DNA-directed DNA polymerase activity"/>
    <property type="evidence" value="ECO:0007669"/>
    <property type="project" value="UniProtKB-KW"/>
</dbReference>
<organism evidence="20 21">
    <name type="scientific">Candidatus Nitrotoga fabula</name>
    <dbReference type="NCBI Taxonomy" id="2182327"/>
    <lineage>
        <taxon>Bacteria</taxon>
        <taxon>Pseudomonadati</taxon>
        <taxon>Pseudomonadota</taxon>
        <taxon>Betaproteobacteria</taxon>
        <taxon>Nitrosomonadales</taxon>
        <taxon>Gallionellaceae</taxon>
        <taxon>Candidatus Nitrotoga</taxon>
    </lineage>
</organism>
<gene>
    <name evidence="18 20" type="primary">dnaQ</name>
    <name evidence="20" type="ORF">NTGZN8_140056</name>
</gene>
<keyword evidence="6 18" id="KW-0235">DNA replication</keyword>
<dbReference type="EMBL" id="CAJNBL010000006">
    <property type="protein sequence ID" value="CAE6698623.1"/>
    <property type="molecule type" value="Genomic_DNA"/>
</dbReference>
<dbReference type="AlphaFoldDB" id="A0A916BD43"/>
<dbReference type="InterPro" id="IPR013520">
    <property type="entry name" value="Ribonucl_H"/>
</dbReference>
<keyword evidence="5 18" id="KW-0548">Nucleotidyltransferase</keyword>
<comment type="cofactor">
    <cofactor evidence="1 18">
        <name>Mn(2+)</name>
        <dbReference type="ChEBI" id="CHEBI:29035"/>
    </cofactor>
</comment>
<dbReference type="NCBIfam" id="TIGR00573">
    <property type="entry name" value="dnaq"/>
    <property type="match status" value="1"/>
</dbReference>
<feature type="binding site" evidence="17">
    <location>
        <position position="7"/>
    </location>
    <ligand>
        <name>a divalent metal cation</name>
        <dbReference type="ChEBI" id="CHEBI:60240"/>
        <label>1</label>
        <note>catalytic</note>
    </ligand>
</feature>
<keyword evidence="10 18" id="KW-0269">Exonuclease</keyword>
<feature type="binding site" evidence="16">
    <location>
        <position position="157"/>
    </location>
    <ligand>
        <name>substrate</name>
    </ligand>
</feature>
<evidence type="ECO:0000256" key="17">
    <source>
        <dbReference type="PIRSR" id="PIRSR606309-3"/>
    </source>
</evidence>
<sequence length="239" mass="26766">MRQIVLDTETTGLDPGKGHRIIEIAAIELCNRKVSERRFHRYLNPEREIDAGAAEVHGLTLERLQDEPKFAEIASALTEFIRGAELIIHNAPFDVGFLNRELELSGLPMLDHYCTSIIDTLKLAKELHPGKKNNLNALCDRYQINNSHRTLHGALLDTELLAEVYLSMTRGQKSLLDEENAHLESQSGLIAPGLSSLKVLVLPASDEELAKHEQQLEDIDKTSKGSCLWKKLKSMEVTP</sequence>
<comment type="caution">
    <text evidence="20">The sequence shown here is derived from an EMBL/GenBank/DDBJ whole genome shotgun (WGS) entry which is preliminary data.</text>
</comment>
<comment type="catalytic activity">
    <reaction evidence="14 18">
        <text>DNA(n) + a 2'-deoxyribonucleoside 5'-triphosphate = DNA(n+1) + diphosphate</text>
        <dbReference type="Rhea" id="RHEA:22508"/>
        <dbReference type="Rhea" id="RHEA-COMP:17339"/>
        <dbReference type="Rhea" id="RHEA-COMP:17340"/>
        <dbReference type="ChEBI" id="CHEBI:33019"/>
        <dbReference type="ChEBI" id="CHEBI:61560"/>
        <dbReference type="ChEBI" id="CHEBI:173112"/>
        <dbReference type="EC" id="2.7.7.7"/>
    </reaction>
</comment>
<comment type="function">
    <text evidence="18">DNA polymerase III is a complex, multichain enzyme responsible for most of the replicative synthesis in bacteria. The epsilon subunit contain the editing function and is a proofreading 3'-5' exonuclease.</text>
</comment>
<feature type="active site" description="Proton acceptor" evidence="15">
    <location>
        <position position="152"/>
    </location>
</feature>
<evidence type="ECO:0000256" key="12">
    <source>
        <dbReference type="ARBA" id="ARBA00022932"/>
    </source>
</evidence>
<evidence type="ECO:0000256" key="6">
    <source>
        <dbReference type="ARBA" id="ARBA00022705"/>
    </source>
</evidence>
<keyword evidence="12 18" id="KW-0239">DNA-directed DNA polymerase</keyword>
<keyword evidence="8 17" id="KW-0479">Metal-binding</keyword>
<dbReference type="InterPro" id="IPR006309">
    <property type="entry name" value="DnaQ_proteo"/>
</dbReference>
<dbReference type="SUPFAM" id="SSF53098">
    <property type="entry name" value="Ribonuclease H-like"/>
    <property type="match status" value="1"/>
</dbReference>
<keyword evidence="9 18" id="KW-0378">Hydrolase</keyword>
<dbReference type="CDD" id="cd06131">
    <property type="entry name" value="DNA_pol_III_epsilon_Ecoli_like"/>
    <property type="match status" value="1"/>
</dbReference>
<evidence type="ECO:0000256" key="9">
    <source>
        <dbReference type="ARBA" id="ARBA00022801"/>
    </source>
</evidence>
<evidence type="ECO:0000256" key="5">
    <source>
        <dbReference type="ARBA" id="ARBA00022695"/>
    </source>
</evidence>
<name>A0A916BD43_9PROT</name>
<evidence type="ECO:0000256" key="13">
    <source>
        <dbReference type="ARBA" id="ARBA00023211"/>
    </source>
</evidence>
<feature type="binding site" evidence="16">
    <location>
        <position position="57"/>
    </location>
    <ligand>
        <name>substrate</name>
    </ligand>
</feature>
<evidence type="ECO:0000259" key="19">
    <source>
        <dbReference type="SMART" id="SM00479"/>
    </source>
</evidence>
<dbReference type="NCBIfam" id="NF004316">
    <property type="entry name" value="PRK05711.1"/>
    <property type="match status" value="1"/>
</dbReference>
<evidence type="ECO:0000256" key="16">
    <source>
        <dbReference type="PIRSR" id="PIRSR606309-2"/>
    </source>
</evidence>
<evidence type="ECO:0000313" key="21">
    <source>
        <dbReference type="Proteomes" id="UP000675882"/>
    </source>
</evidence>
<keyword evidence="11 17" id="KW-0460">Magnesium</keyword>
<evidence type="ECO:0000256" key="15">
    <source>
        <dbReference type="PIRSR" id="PIRSR606309-1"/>
    </source>
</evidence>
<dbReference type="GO" id="GO:0003677">
    <property type="term" value="F:DNA binding"/>
    <property type="evidence" value="ECO:0007669"/>
    <property type="project" value="InterPro"/>
</dbReference>
<dbReference type="NCBIfam" id="TIGR01406">
    <property type="entry name" value="dnaQ_proteo"/>
    <property type="match status" value="1"/>
</dbReference>
<dbReference type="Pfam" id="PF00929">
    <property type="entry name" value="RNase_T"/>
    <property type="match status" value="1"/>
</dbReference>
<dbReference type="GO" id="GO:0008408">
    <property type="term" value="F:3'-5' exonuclease activity"/>
    <property type="evidence" value="ECO:0007669"/>
    <property type="project" value="TreeGrafter"/>
</dbReference>
<dbReference type="PANTHER" id="PTHR30231">
    <property type="entry name" value="DNA POLYMERASE III SUBUNIT EPSILON"/>
    <property type="match status" value="1"/>
</dbReference>
<evidence type="ECO:0000256" key="1">
    <source>
        <dbReference type="ARBA" id="ARBA00001936"/>
    </source>
</evidence>
<proteinExistence type="predicted"/>
<keyword evidence="21" id="KW-1185">Reference proteome</keyword>
<dbReference type="InterPro" id="IPR036397">
    <property type="entry name" value="RNaseH_sf"/>
</dbReference>
<dbReference type="RefSeq" id="WP_213035321.1">
    <property type="nucleotide sequence ID" value="NZ_CAJNBL010000006.1"/>
</dbReference>
<dbReference type="GO" id="GO:0046872">
    <property type="term" value="F:metal ion binding"/>
    <property type="evidence" value="ECO:0007669"/>
    <property type="project" value="UniProtKB-KW"/>
</dbReference>
<comment type="subunit">
    <text evidence="18">DNA polymerase III contains a core (composed of alpha, epsilon and theta chains) that associates with a tau subunit. This core dimerizes to form the POLIII' complex. PolIII' associates with the gamma complex (composed of gamma, delta, delta', psi and chi chains) and with the beta chain to form the complete DNA polymerase III complex.</text>
</comment>
<reference evidence="20" key="1">
    <citation type="submission" date="2021-02" db="EMBL/GenBank/DDBJ databases">
        <authorList>
            <person name="Han P."/>
        </authorList>
    </citation>
    <scope>NUCLEOTIDE SEQUENCE</scope>
    <source>
        <strain evidence="20">Candidatus Nitrotoga sp. ZN8</strain>
    </source>
</reference>
<feature type="binding site" evidence="17">
    <location>
        <position position="9"/>
    </location>
    <ligand>
        <name>a divalent metal cation</name>
        <dbReference type="ChEBI" id="CHEBI:60240"/>
        <label>1</label>
        <note>catalytic</note>
    </ligand>
</feature>
<evidence type="ECO:0000256" key="8">
    <source>
        <dbReference type="ARBA" id="ARBA00022723"/>
    </source>
</evidence>
<dbReference type="SMART" id="SM00479">
    <property type="entry name" value="EXOIII"/>
    <property type="match status" value="1"/>
</dbReference>
<keyword evidence="7 18" id="KW-0540">Nuclease</keyword>
<comment type="cofactor">
    <cofactor evidence="17">
        <name>Mg(2+)</name>
        <dbReference type="ChEBI" id="CHEBI:18420"/>
    </cofactor>
    <cofactor evidence="17">
        <name>Mn(2+)</name>
        <dbReference type="ChEBI" id="CHEBI:29035"/>
    </cofactor>
    <text evidence="17">Binds 2 divalent metal cations. Magnesium or manganese.</text>
</comment>
<evidence type="ECO:0000256" key="2">
    <source>
        <dbReference type="ARBA" id="ARBA00012417"/>
    </source>
</evidence>
<evidence type="ECO:0000256" key="4">
    <source>
        <dbReference type="ARBA" id="ARBA00022679"/>
    </source>
</evidence>
<evidence type="ECO:0000256" key="18">
    <source>
        <dbReference type="RuleBase" id="RU364087"/>
    </source>
</evidence>
<evidence type="ECO:0000256" key="14">
    <source>
        <dbReference type="ARBA" id="ARBA00049244"/>
    </source>
</evidence>
<feature type="domain" description="Exonuclease" evidence="19">
    <location>
        <begin position="2"/>
        <end position="174"/>
    </location>
</feature>
<accession>A0A916BD43</accession>
<keyword evidence="4 18" id="KW-0808">Transferase</keyword>
<dbReference type="InterPro" id="IPR006054">
    <property type="entry name" value="DnaQ"/>
</dbReference>
<protein>
    <recommendedName>
        <fullName evidence="3 18">DNA polymerase III subunit epsilon</fullName>
        <ecNumber evidence="2 18">2.7.7.7</ecNumber>
    </recommendedName>
</protein>
<feature type="binding site" evidence="16">
    <location>
        <position position="9"/>
    </location>
    <ligand>
        <name>substrate</name>
    </ligand>
</feature>
<dbReference type="EC" id="2.7.7.7" evidence="2 18"/>
<feature type="binding site" evidence="16">
    <location>
        <position position="7"/>
    </location>
    <ligand>
        <name>substrate</name>
    </ligand>
</feature>
<feature type="binding site" evidence="17">
    <location>
        <position position="157"/>
    </location>
    <ligand>
        <name>a divalent metal cation</name>
        <dbReference type="ChEBI" id="CHEBI:60240"/>
        <label>1</label>
        <note>catalytic</note>
    </ligand>
</feature>
<evidence type="ECO:0000256" key="10">
    <source>
        <dbReference type="ARBA" id="ARBA00022839"/>
    </source>
</evidence>
<dbReference type="FunFam" id="3.30.420.10:FF:000012">
    <property type="entry name" value="DNA polymerase III subunit epsilon"/>
    <property type="match status" value="1"/>
</dbReference>